<protein>
    <submittedName>
        <fullName evidence="1">DUF3047 domain-containing protein</fullName>
    </submittedName>
</protein>
<dbReference type="KEGG" id="metu:GNH96_13075"/>
<reference evidence="2" key="1">
    <citation type="submission" date="2019-12" db="EMBL/GenBank/DDBJ databases">
        <authorList>
            <person name="Awala S.I."/>
            <person name="Rhee S.K."/>
        </authorList>
    </citation>
    <scope>NUCLEOTIDE SEQUENCE [LARGE SCALE GENOMIC DNA]</scope>
    <source>
        <strain evidence="2">IM1</strain>
    </source>
</reference>
<dbReference type="Proteomes" id="UP000503004">
    <property type="component" value="Chromosome"/>
</dbReference>
<dbReference type="InterPro" id="IPR021409">
    <property type="entry name" value="DUF3047"/>
</dbReference>
<evidence type="ECO:0000313" key="2">
    <source>
        <dbReference type="Proteomes" id="UP000503004"/>
    </source>
</evidence>
<sequence>MGKPAAQSRRIGAVPLHEQLAVHPARQVQGMADPRRPWLDTGIDLAEGESVTSFAVGKTQLQGADFWFGADFQLWFRIGADGEVFRGTRASHTFTAERAGRLYLASYFPGEWSTRTGGLATPDEVYNHASGNLAVLILRWRKAPLEGLNKLAEIGDVAGLIASEIDRLSHPVETPAGWNDLWFVGPAEIYRPCRTPEEKPAICCHTHRDVGLLQKDVALPLSPDTRLRWAWRMDRLPSAVREDTLPTHDYLSIAVEFDNGQDITYYWSAELPVGTGYRCPIPTWTARETHVVIRSGSEELGQWFDEERNVYRDYQQYIGGPLPGNIVRVWLIAVSLFQGREGDGRYADMAFVTDASIIPVPAGE</sequence>
<dbReference type="AlphaFoldDB" id="A0A858QAU8"/>
<dbReference type="Pfam" id="PF11249">
    <property type="entry name" value="DUF3047"/>
    <property type="match status" value="1"/>
</dbReference>
<evidence type="ECO:0000313" key="1">
    <source>
        <dbReference type="EMBL" id="QJD30806.1"/>
    </source>
</evidence>
<organism evidence="1 2">
    <name type="scientific">Methylococcus geothermalis</name>
    <dbReference type="NCBI Taxonomy" id="2681310"/>
    <lineage>
        <taxon>Bacteria</taxon>
        <taxon>Pseudomonadati</taxon>
        <taxon>Pseudomonadota</taxon>
        <taxon>Gammaproteobacteria</taxon>
        <taxon>Methylococcales</taxon>
        <taxon>Methylococcaceae</taxon>
        <taxon>Methylococcus</taxon>
    </lineage>
</organism>
<name>A0A858QAU8_9GAMM</name>
<accession>A0A858QAU8</accession>
<keyword evidence="2" id="KW-1185">Reference proteome</keyword>
<proteinExistence type="predicted"/>
<gene>
    <name evidence="1" type="ORF">GNH96_13075</name>
</gene>
<dbReference type="EMBL" id="CP046565">
    <property type="protein sequence ID" value="QJD30806.1"/>
    <property type="molecule type" value="Genomic_DNA"/>
</dbReference>